<evidence type="ECO:0000313" key="6">
    <source>
        <dbReference type="EMBL" id="OPB40899.1"/>
    </source>
</evidence>
<dbReference type="EMBL" id="LVVK01000017">
    <property type="protein sequence ID" value="OPB40899.1"/>
    <property type="molecule type" value="Genomic_DNA"/>
</dbReference>
<feature type="transmembrane region" description="Helical" evidence="5">
    <location>
        <begin position="160"/>
        <end position="184"/>
    </location>
</feature>
<feature type="transmembrane region" description="Helical" evidence="5">
    <location>
        <begin position="43"/>
        <end position="63"/>
    </location>
</feature>
<feature type="transmembrane region" description="Helical" evidence="5">
    <location>
        <begin position="237"/>
        <end position="264"/>
    </location>
</feature>
<gene>
    <name evidence="6" type="ORF">A0O28_0009800</name>
</gene>
<keyword evidence="7" id="KW-1185">Reference proteome</keyword>
<evidence type="ECO:0000256" key="2">
    <source>
        <dbReference type="ARBA" id="ARBA00022692"/>
    </source>
</evidence>
<dbReference type="AlphaFoldDB" id="A0A1T3CIH7"/>
<reference evidence="6 7" key="1">
    <citation type="submission" date="2016-04" db="EMBL/GenBank/DDBJ databases">
        <title>Multiple horizontal gene transfer events from other fungi enriched the ability of the initially mycotrophic fungus Trichoderma (Ascomycota) to feed on dead plant biomass.</title>
        <authorList>
            <person name="Atanasova L."/>
            <person name="Chenthamara K."/>
            <person name="Zhang J."/>
            <person name="Grujic M."/>
            <person name="Henrissat B."/>
            <person name="Kuo A."/>
            <person name="Aertz A."/>
            <person name="Salamov A."/>
            <person name="Lipzen A."/>
            <person name="Labutti K."/>
            <person name="Barry K."/>
            <person name="Miao Y."/>
            <person name="Rahimi M.J."/>
            <person name="Shen Q."/>
            <person name="Grigoriev I.V."/>
            <person name="Kubicek C.P."/>
            <person name="Druzhinina I.S."/>
        </authorList>
    </citation>
    <scope>NUCLEOTIDE SEQUENCE [LARGE SCALE GENOMIC DNA]</scope>
    <source>
        <strain evidence="6 7">NJAU 4742</strain>
    </source>
</reference>
<feature type="transmembrane region" description="Helical" evidence="5">
    <location>
        <begin position="12"/>
        <end position="31"/>
    </location>
</feature>
<comment type="caution">
    <text evidence="6">The sequence shown here is derived from an EMBL/GenBank/DDBJ whole genome shotgun (WGS) entry which is preliminary data.</text>
</comment>
<sequence length="283" mass="30986">MAASASLPNWIRILLLVLSLISFLPQLREFWLRRNACGISPYYVLFQLIGATELFALAFYYVVNSVQTPPGPDFFTHNPPQLGDYLNLAQMALAWALWLIVFAAVLLLPSESCDRAPAVRNSTAPTVLSIYLAFLLISLVPVVVDAAWPSQDASSHEWAMALFHGIHTMLINPIVTILILASFFSQRTEILQHPPGTTSSSLSLVGLAVQAVVFAVLALAWAWRFVFPGGASIGMTWYQLVGFVAVDHIAFALVQAALLAVAVLHRGQRFTGGETEPLLDNRN</sequence>
<name>A0A1T3CIH7_9HYPO</name>
<feature type="transmembrane region" description="Helical" evidence="5">
    <location>
        <begin position="128"/>
        <end position="148"/>
    </location>
</feature>
<evidence type="ECO:0000256" key="4">
    <source>
        <dbReference type="ARBA" id="ARBA00023136"/>
    </source>
</evidence>
<proteinExistence type="predicted"/>
<keyword evidence="3 5" id="KW-1133">Transmembrane helix</keyword>
<evidence type="ECO:0000256" key="1">
    <source>
        <dbReference type="ARBA" id="ARBA00004141"/>
    </source>
</evidence>
<dbReference type="SMART" id="SM00679">
    <property type="entry name" value="CTNS"/>
    <property type="match status" value="1"/>
</dbReference>
<keyword evidence="4 5" id="KW-0472">Membrane</keyword>
<accession>A0A1T3CIH7</accession>
<feature type="transmembrane region" description="Helical" evidence="5">
    <location>
        <begin position="88"/>
        <end position="108"/>
    </location>
</feature>
<evidence type="ECO:0000256" key="5">
    <source>
        <dbReference type="SAM" id="Phobius"/>
    </source>
</evidence>
<keyword evidence="2 5" id="KW-0812">Transmembrane</keyword>
<comment type="subcellular location">
    <subcellularLocation>
        <location evidence="1">Membrane</location>
        <topology evidence="1">Multi-pass membrane protein</topology>
    </subcellularLocation>
</comment>
<dbReference type="OrthoDB" id="5139341at2759"/>
<evidence type="ECO:0000313" key="7">
    <source>
        <dbReference type="Proteomes" id="UP000191004"/>
    </source>
</evidence>
<protein>
    <submittedName>
        <fullName evidence="6">Uncharacterized protein</fullName>
    </submittedName>
</protein>
<dbReference type="Proteomes" id="UP000191004">
    <property type="component" value="Unassembled WGS sequence"/>
</dbReference>
<dbReference type="InterPro" id="IPR006603">
    <property type="entry name" value="PQ-loop_rpt"/>
</dbReference>
<evidence type="ECO:0000256" key="3">
    <source>
        <dbReference type="ARBA" id="ARBA00022989"/>
    </source>
</evidence>
<dbReference type="GO" id="GO:0016020">
    <property type="term" value="C:membrane"/>
    <property type="evidence" value="ECO:0007669"/>
    <property type="project" value="UniProtKB-SubCell"/>
</dbReference>
<dbReference type="Pfam" id="PF04193">
    <property type="entry name" value="PQ-loop"/>
    <property type="match status" value="1"/>
</dbReference>
<feature type="transmembrane region" description="Helical" evidence="5">
    <location>
        <begin position="204"/>
        <end position="225"/>
    </location>
</feature>
<organism evidence="6 7">
    <name type="scientific">Trichoderma guizhouense</name>
    <dbReference type="NCBI Taxonomy" id="1491466"/>
    <lineage>
        <taxon>Eukaryota</taxon>
        <taxon>Fungi</taxon>
        <taxon>Dikarya</taxon>
        <taxon>Ascomycota</taxon>
        <taxon>Pezizomycotina</taxon>
        <taxon>Sordariomycetes</taxon>
        <taxon>Hypocreomycetidae</taxon>
        <taxon>Hypocreales</taxon>
        <taxon>Hypocreaceae</taxon>
        <taxon>Trichoderma</taxon>
    </lineage>
</organism>